<name>A0AA39QWG6_9LECA</name>
<dbReference type="AlphaFoldDB" id="A0AA39QWG6"/>
<keyword evidence="1" id="KW-0175">Coiled coil</keyword>
<reference evidence="3" key="1">
    <citation type="submission" date="2023-03" db="EMBL/GenBank/DDBJ databases">
        <title>Complete genome of Cladonia borealis.</title>
        <authorList>
            <person name="Park H."/>
        </authorList>
    </citation>
    <scope>NUCLEOTIDE SEQUENCE</scope>
    <source>
        <strain evidence="3">ANT050790</strain>
    </source>
</reference>
<evidence type="ECO:0000313" key="3">
    <source>
        <dbReference type="EMBL" id="KAK0510517.1"/>
    </source>
</evidence>
<dbReference type="EMBL" id="JAFEKC020000015">
    <property type="protein sequence ID" value="KAK0510517.1"/>
    <property type="molecule type" value="Genomic_DNA"/>
</dbReference>
<gene>
    <name evidence="3" type="ORF">JMJ35_006949</name>
</gene>
<protein>
    <submittedName>
        <fullName evidence="3">Uncharacterized protein</fullName>
    </submittedName>
</protein>
<comment type="caution">
    <text evidence="3">The sequence shown here is derived from an EMBL/GenBank/DDBJ whole genome shotgun (WGS) entry which is preliminary data.</text>
</comment>
<accession>A0AA39QWG6</accession>
<feature type="compositionally biased region" description="Low complexity" evidence="2">
    <location>
        <begin position="182"/>
        <end position="194"/>
    </location>
</feature>
<dbReference type="Proteomes" id="UP001166286">
    <property type="component" value="Unassembled WGS sequence"/>
</dbReference>
<feature type="coiled-coil region" evidence="1">
    <location>
        <begin position="74"/>
        <end position="122"/>
    </location>
</feature>
<evidence type="ECO:0000256" key="1">
    <source>
        <dbReference type="SAM" id="Coils"/>
    </source>
</evidence>
<sequence>MADSDPIAAMEAQIARVNAQFEEVIEILKLSPDSRPIFAGKTLRNFSEVLSKTTEDLASYRQRWSMLEQRESLLEKKERKFAEKMTKRLELEQRSLERALELEKWEERLVEKESEVENRENLLTERTRVLDRREINIDSSIIALNTKMSESRIAARSDHNKATYNVGSSPEKGPPAKRQRPSRPAASAATQSRSRYQRIHSAIGFDDDDSNAHQKDAVSDRRDDDYVEARLRVDGQKA</sequence>
<evidence type="ECO:0000313" key="4">
    <source>
        <dbReference type="Proteomes" id="UP001166286"/>
    </source>
</evidence>
<proteinExistence type="predicted"/>
<organism evidence="3 4">
    <name type="scientific">Cladonia borealis</name>
    <dbReference type="NCBI Taxonomy" id="184061"/>
    <lineage>
        <taxon>Eukaryota</taxon>
        <taxon>Fungi</taxon>
        <taxon>Dikarya</taxon>
        <taxon>Ascomycota</taxon>
        <taxon>Pezizomycotina</taxon>
        <taxon>Lecanoromycetes</taxon>
        <taxon>OSLEUM clade</taxon>
        <taxon>Lecanoromycetidae</taxon>
        <taxon>Lecanorales</taxon>
        <taxon>Lecanorineae</taxon>
        <taxon>Cladoniaceae</taxon>
        <taxon>Cladonia</taxon>
    </lineage>
</organism>
<feature type="region of interest" description="Disordered" evidence="2">
    <location>
        <begin position="156"/>
        <end position="224"/>
    </location>
</feature>
<keyword evidence="4" id="KW-1185">Reference proteome</keyword>
<feature type="compositionally biased region" description="Basic and acidic residues" evidence="2">
    <location>
        <begin position="210"/>
        <end position="224"/>
    </location>
</feature>
<evidence type="ECO:0000256" key="2">
    <source>
        <dbReference type="SAM" id="MobiDB-lite"/>
    </source>
</evidence>